<evidence type="ECO:0000313" key="2">
    <source>
        <dbReference type="EMBL" id="ORW71690.1"/>
    </source>
</evidence>
<keyword evidence="1" id="KW-0812">Transmembrane</keyword>
<accession>A0AAJ3NRL4</accession>
<dbReference type="Proteomes" id="UP000193387">
    <property type="component" value="Unassembled WGS sequence"/>
</dbReference>
<sequence>MMIVIEVVDWLAAVSYICAGVVPLNHVIIGVVMPPLYVAALTWGRLRGYASAPDSSQTNDQRHGRLTGA</sequence>
<evidence type="ECO:0000313" key="3">
    <source>
        <dbReference type="Proteomes" id="UP000193387"/>
    </source>
</evidence>
<gene>
    <name evidence="2" type="ORF">AWC23_13050</name>
</gene>
<comment type="caution">
    <text evidence="2">The sequence shown here is derived from an EMBL/GenBank/DDBJ whole genome shotgun (WGS) entry which is preliminary data.</text>
</comment>
<evidence type="ECO:0000256" key="1">
    <source>
        <dbReference type="SAM" id="Phobius"/>
    </source>
</evidence>
<feature type="transmembrane region" description="Helical" evidence="1">
    <location>
        <begin position="12"/>
        <end position="38"/>
    </location>
</feature>
<keyword evidence="3" id="KW-1185">Reference proteome</keyword>
<dbReference type="AlphaFoldDB" id="A0AAJ3NRL4"/>
<dbReference type="RefSeq" id="WP_085255767.1">
    <property type="nucleotide sequence ID" value="NZ_AP022573.1"/>
</dbReference>
<protein>
    <submittedName>
        <fullName evidence="2">Uncharacterized protein</fullName>
    </submittedName>
</protein>
<reference evidence="2 3" key="1">
    <citation type="submission" date="2016-01" db="EMBL/GenBank/DDBJ databases">
        <title>The new phylogeny of the genus Mycobacterium.</title>
        <authorList>
            <person name="Tarcisio F."/>
            <person name="Conor M."/>
            <person name="Antonella G."/>
            <person name="Elisabetta G."/>
            <person name="Giulia F.S."/>
            <person name="Sara T."/>
            <person name="Anna F."/>
            <person name="Clotilde B."/>
            <person name="Roberto B."/>
            <person name="Veronica D.S."/>
            <person name="Fabio R."/>
            <person name="Monica P."/>
            <person name="Olivier J."/>
            <person name="Enrico T."/>
            <person name="Nicola S."/>
        </authorList>
    </citation>
    <scope>NUCLEOTIDE SEQUENCE [LARGE SCALE GENOMIC DNA]</scope>
    <source>
        <strain evidence="2 3">DSM 44616</strain>
    </source>
</reference>
<dbReference type="EMBL" id="LQPR01000028">
    <property type="protein sequence ID" value="ORW71690.1"/>
    <property type="molecule type" value="Genomic_DNA"/>
</dbReference>
<organism evidence="2 3">
    <name type="scientific">Mycobacterium saskatchewanense</name>
    <dbReference type="NCBI Taxonomy" id="220927"/>
    <lineage>
        <taxon>Bacteria</taxon>
        <taxon>Bacillati</taxon>
        <taxon>Actinomycetota</taxon>
        <taxon>Actinomycetes</taxon>
        <taxon>Mycobacteriales</taxon>
        <taxon>Mycobacteriaceae</taxon>
        <taxon>Mycobacterium</taxon>
        <taxon>Mycobacterium simiae complex</taxon>
    </lineage>
</organism>
<keyword evidence="1" id="KW-0472">Membrane</keyword>
<keyword evidence="1" id="KW-1133">Transmembrane helix</keyword>
<name>A0AAJ3NRL4_9MYCO</name>
<proteinExistence type="predicted"/>